<dbReference type="RefSeq" id="WP_053370551.1">
    <property type="nucleotide sequence ID" value="NZ_KQ435290.1"/>
</dbReference>
<dbReference type="PANTHER" id="PTHR30204">
    <property type="entry name" value="REDOX-CYCLING DRUG-SENSING TRANSCRIPTIONAL ACTIVATOR SOXR"/>
    <property type="match status" value="1"/>
</dbReference>
<evidence type="ECO:0000259" key="2">
    <source>
        <dbReference type="PROSITE" id="PS50937"/>
    </source>
</evidence>
<dbReference type="InterPro" id="IPR047057">
    <property type="entry name" value="MerR_fam"/>
</dbReference>
<accession>A0A0M0F7Y0</accession>
<protein>
    <recommendedName>
        <fullName evidence="2">HTH merR-type domain-containing protein</fullName>
    </recommendedName>
</protein>
<gene>
    <name evidence="3" type="ORF">M768_11540</name>
</gene>
<comment type="caution">
    <text evidence="3">The sequence shown here is derived from an EMBL/GenBank/DDBJ whole genome shotgun (WGS) entry which is preliminary data.</text>
</comment>
<dbReference type="Gene3D" id="1.10.1660.10">
    <property type="match status" value="2"/>
</dbReference>
<dbReference type="Pfam" id="PF13411">
    <property type="entry name" value="MerR_1"/>
    <property type="match status" value="1"/>
</dbReference>
<dbReference type="PATRIC" id="fig|1350482.3.peg.2326"/>
<dbReference type="GO" id="GO:0003677">
    <property type="term" value="F:DNA binding"/>
    <property type="evidence" value="ECO:0007669"/>
    <property type="project" value="UniProtKB-KW"/>
</dbReference>
<dbReference type="SUPFAM" id="SSF46955">
    <property type="entry name" value="Putative DNA-binding domain"/>
    <property type="match status" value="2"/>
</dbReference>
<dbReference type="InterPro" id="IPR000551">
    <property type="entry name" value="MerR-type_HTH_dom"/>
</dbReference>
<dbReference type="Pfam" id="PF00376">
    <property type="entry name" value="MerR"/>
    <property type="match status" value="1"/>
</dbReference>
<dbReference type="Proteomes" id="UP000037387">
    <property type="component" value="Unassembled WGS sequence"/>
</dbReference>
<feature type="domain" description="HTH merR-type" evidence="2">
    <location>
        <begin position="146"/>
        <end position="219"/>
    </location>
</feature>
<organism evidence="3 4">
    <name type="scientific">Cellulosimicrobium cellulans F16</name>
    <dbReference type="NCBI Taxonomy" id="1350482"/>
    <lineage>
        <taxon>Bacteria</taxon>
        <taxon>Bacillati</taxon>
        <taxon>Actinomycetota</taxon>
        <taxon>Actinomycetes</taxon>
        <taxon>Micrococcales</taxon>
        <taxon>Promicromonosporaceae</taxon>
        <taxon>Cellulosimicrobium</taxon>
    </lineage>
</organism>
<feature type="domain" description="HTH merR-type" evidence="2">
    <location>
        <begin position="16"/>
        <end position="64"/>
    </location>
</feature>
<evidence type="ECO:0000313" key="4">
    <source>
        <dbReference type="Proteomes" id="UP000037387"/>
    </source>
</evidence>
<dbReference type="AlphaFoldDB" id="A0A0M0F7Y0"/>
<proteinExistence type="predicted"/>
<evidence type="ECO:0000313" key="3">
    <source>
        <dbReference type="EMBL" id="KON73568.1"/>
    </source>
</evidence>
<dbReference type="GO" id="GO:0003700">
    <property type="term" value="F:DNA-binding transcription factor activity"/>
    <property type="evidence" value="ECO:0007669"/>
    <property type="project" value="InterPro"/>
</dbReference>
<dbReference type="InterPro" id="IPR009061">
    <property type="entry name" value="DNA-bd_dom_put_sf"/>
</dbReference>
<name>A0A0M0F7Y0_CELCE</name>
<sequence>MTVSGRGATAGGASRPLRTADVARAAGCSVQQVRDLEALGVLPPAGRSANGYRAFGDEHVLALRAYRGLASAVGPVVARRVLRDARSLPLDEAASLVSGLHVTLTREREEALAARRALLVVGAEGDGAAGSADGPAPGAAASDGPVLTITELAAALGVRASTLRFWEHEGLLAPERVASRTGAVSARRYPPAAVREARVVTALRAAGYRVPEVRRAIDALGGTIGPADVADPLAALDARLDAIARRTLALLEAGHDVASLLTRVPGPPG</sequence>
<keyword evidence="1" id="KW-0238">DNA-binding</keyword>
<dbReference type="SMART" id="SM00422">
    <property type="entry name" value="HTH_MERR"/>
    <property type="match status" value="2"/>
</dbReference>
<dbReference type="EMBL" id="ATNL01000008">
    <property type="protein sequence ID" value="KON73568.1"/>
    <property type="molecule type" value="Genomic_DNA"/>
</dbReference>
<dbReference type="PANTHER" id="PTHR30204:SF93">
    <property type="entry name" value="HTH MERR-TYPE DOMAIN-CONTAINING PROTEIN"/>
    <property type="match status" value="1"/>
</dbReference>
<reference evidence="3 4" key="1">
    <citation type="journal article" date="2015" name="Sci. Rep.">
        <title>Functional and structural properties of a novel cellulosome-like multienzyme complex: efficient glycoside hydrolysis of water-insoluble 7-xylosyl-10-deacetylpaclitaxel.</title>
        <authorList>
            <person name="Dou T.Y."/>
            <person name="Luan H.W."/>
            <person name="Ge G.B."/>
            <person name="Dong M.M."/>
            <person name="Zou H.F."/>
            <person name="He Y.Q."/>
            <person name="Cui P."/>
            <person name="Wang J.Y."/>
            <person name="Hao D.C."/>
            <person name="Yang S.L."/>
            <person name="Yang L."/>
        </authorList>
    </citation>
    <scope>NUCLEOTIDE SEQUENCE [LARGE SCALE GENOMIC DNA]</scope>
    <source>
        <strain evidence="3 4">F16</strain>
    </source>
</reference>
<dbReference type="PROSITE" id="PS50937">
    <property type="entry name" value="HTH_MERR_2"/>
    <property type="match status" value="2"/>
</dbReference>
<evidence type="ECO:0000256" key="1">
    <source>
        <dbReference type="ARBA" id="ARBA00023125"/>
    </source>
</evidence>
<keyword evidence="4" id="KW-1185">Reference proteome</keyword>